<sequence>MSARVLIVDDLFPNVKLLETKLALEYFETLAAMNGADALAICEKGLCDIVLLDVMMPGMDGFEVCRRLKANPATAHLPVVIVTALDQPSDRLRGLEAGADDFLTKPIDDTALFTRVRSLVRLKAVTDELRSRALASRAMGMADPLALAAAEDGQNARILLVEDRPSAASRLSEALSRQHHVVIEPDPGKALALATEGDFELALVSLDLAEFDGLRLCGQLRSLDHTRNMPLIMLAEEHERARVIRGLEFGVNDFLLRPIDRNELIARVRTQVRRRRFSETLRVALTASLELAVTDDLTGLHNRRYLDGRLGPVFGDAAARKRGLACLLLDIDRFKAINDTYGHDAGDEVLRAFAGRVRALTREVDIVARYGGEEVVIILPGTEIAEARAVAERIRLRIEREPFAIERGAKAIAVTVSIGVAEREARDQGPSDMLKRADTALYRAKEAGRNRVEASAAA</sequence>
<reference evidence="6" key="2">
    <citation type="submission" date="2021-08" db="EMBL/GenBank/DDBJ databases">
        <authorList>
            <person name="Tani A."/>
            <person name="Ola A."/>
            <person name="Ogura Y."/>
            <person name="Katsura K."/>
            <person name="Hayashi T."/>
        </authorList>
    </citation>
    <scope>NUCLEOTIDE SEQUENCE</scope>
    <source>
        <strain evidence="6">NBRC 15689</strain>
    </source>
</reference>
<dbReference type="NCBIfam" id="TIGR00254">
    <property type="entry name" value="GGDEF"/>
    <property type="match status" value="1"/>
</dbReference>
<dbReference type="InterPro" id="IPR000160">
    <property type="entry name" value="GGDEF_dom"/>
</dbReference>
<dbReference type="CDD" id="cd01949">
    <property type="entry name" value="GGDEF"/>
    <property type="match status" value="1"/>
</dbReference>
<comment type="catalytic activity">
    <reaction evidence="2">
        <text>2 GTP = 3',3'-c-di-GMP + 2 diphosphate</text>
        <dbReference type="Rhea" id="RHEA:24898"/>
        <dbReference type="ChEBI" id="CHEBI:33019"/>
        <dbReference type="ChEBI" id="CHEBI:37565"/>
        <dbReference type="ChEBI" id="CHEBI:58805"/>
        <dbReference type="EC" id="2.7.7.65"/>
    </reaction>
</comment>
<feature type="domain" description="GGDEF" evidence="5">
    <location>
        <begin position="322"/>
        <end position="457"/>
    </location>
</feature>
<dbReference type="Pfam" id="PF00072">
    <property type="entry name" value="Response_reg"/>
    <property type="match status" value="2"/>
</dbReference>
<dbReference type="PANTHER" id="PTHR45138">
    <property type="entry name" value="REGULATORY COMPONENTS OF SENSORY TRANSDUCTION SYSTEM"/>
    <property type="match status" value="1"/>
</dbReference>
<evidence type="ECO:0000259" key="4">
    <source>
        <dbReference type="PROSITE" id="PS50110"/>
    </source>
</evidence>
<dbReference type="PROSITE" id="PS50110">
    <property type="entry name" value="RESPONSE_REGULATORY"/>
    <property type="match status" value="2"/>
</dbReference>
<dbReference type="InterPro" id="IPR001789">
    <property type="entry name" value="Sig_transdc_resp-reg_receiver"/>
</dbReference>
<name>A0ABQ4TD92_METOR</name>
<dbReference type="InterPro" id="IPR029787">
    <property type="entry name" value="Nucleotide_cyclase"/>
</dbReference>
<dbReference type="PROSITE" id="PS50887">
    <property type="entry name" value="GGDEF"/>
    <property type="match status" value="1"/>
</dbReference>
<dbReference type="Gene3D" id="3.30.70.270">
    <property type="match status" value="1"/>
</dbReference>
<feature type="modified residue" description="4-aspartylphosphate" evidence="3">
    <location>
        <position position="53"/>
    </location>
</feature>
<dbReference type="EC" id="2.7.7.65" evidence="1"/>
<dbReference type="RefSeq" id="WP_238312296.1">
    <property type="nucleotide sequence ID" value="NZ_BPQV01000009.1"/>
</dbReference>
<dbReference type="Gene3D" id="3.40.50.2300">
    <property type="match status" value="2"/>
</dbReference>
<dbReference type="InterPro" id="IPR011006">
    <property type="entry name" value="CheY-like_superfamily"/>
</dbReference>
<evidence type="ECO:0000259" key="5">
    <source>
        <dbReference type="PROSITE" id="PS50887"/>
    </source>
</evidence>
<reference evidence="6" key="1">
    <citation type="journal article" date="2021" name="Front. Microbiol.">
        <title>Comprehensive Comparative Genomics and Phenotyping of Methylobacterium Species.</title>
        <authorList>
            <person name="Alessa O."/>
            <person name="Ogura Y."/>
            <person name="Fujitani Y."/>
            <person name="Takami H."/>
            <person name="Hayashi T."/>
            <person name="Sahin N."/>
            <person name="Tani A."/>
        </authorList>
    </citation>
    <scope>NUCLEOTIDE SEQUENCE</scope>
    <source>
        <strain evidence="6">NBRC 15689</strain>
    </source>
</reference>
<dbReference type="Proteomes" id="UP001055156">
    <property type="component" value="Unassembled WGS sequence"/>
</dbReference>
<dbReference type="SMART" id="SM00448">
    <property type="entry name" value="REC"/>
    <property type="match status" value="2"/>
</dbReference>
<accession>A0ABQ4TD92</accession>
<evidence type="ECO:0000313" key="7">
    <source>
        <dbReference type="Proteomes" id="UP001055156"/>
    </source>
</evidence>
<comment type="caution">
    <text evidence="6">The sequence shown here is derived from an EMBL/GenBank/DDBJ whole genome shotgun (WGS) entry which is preliminary data.</text>
</comment>
<comment type="caution">
    <text evidence="3">Lacks conserved residue(s) required for the propagation of feature annotation.</text>
</comment>
<dbReference type="InterPro" id="IPR043128">
    <property type="entry name" value="Rev_trsase/Diguanyl_cyclase"/>
</dbReference>
<proteinExistence type="predicted"/>
<protein>
    <recommendedName>
        <fullName evidence="1">diguanylate cyclase</fullName>
        <ecNumber evidence="1">2.7.7.65</ecNumber>
    </recommendedName>
</protein>
<keyword evidence="3" id="KW-0597">Phosphoprotein</keyword>
<feature type="domain" description="Response regulatory" evidence="4">
    <location>
        <begin position="4"/>
        <end position="120"/>
    </location>
</feature>
<keyword evidence="7" id="KW-1185">Reference proteome</keyword>
<dbReference type="CDD" id="cd17538">
    <property type="entry name" value="REC_D1_PleD-like"/>
    <property type="match status" value="1"/>
</dbReference>
<dbReference type="Pfam" id="PF00990">
    <property type="entry name" value="GGDEF"/>
    <property type="match status" value="1"/>
</dbReference>
<dbReference type="EMBL" id="BPQV01000009">
    <property type="protein sequence ID" value="GJE28356.1"/>
    <property type="molecule type" value="Genomic_DNA"/>
</dbReference>
<dbReference type="PANTHER" id="PTHR45138:SF9">
    <property type="entry name" value="DIGUANYLATE CYCLASE DGCM-RELATED"/>
    <property type="match status" value="1"/>
</dbReference>
<feature type="domain" description="Response regulatory" evidence="4">
    <location>
        <begin position="157"/>
        <end position="272"/>
    </location>
</feature>
<evidence type="ECO:0000313" key="6">
    <source>
        <dbReference type="EMBL" id="GJE28356.1"/>
    </source>
</evidence>
<dbReference type="SUPFAM" id="SSF52172">
    <property type="entry name" value="CheY-like"/>
    <property type="match status" value="2"/>
</dbReference>
<evidence type="ECO:0000256" key="1">
    <source>
        <dbReference type="ARBA" id="ARBA00012528"/>
    </source>
</evidence>
<dbReference type="SUPFAM" id="SSF55073">
    <property type="entry name" value="Nucleotide cyclase"/>
    <property type="match status" value="1"/>
</dbReference>
<evidence type="ECO:0000256" key="2">
    <source>
        <dbReference type="ARBA" id="ARBA00034247"/>
    </source>
</evidence>
<dbReference type="SMART" id="SM00267">
    <property type="entry name" value="GGDEF"/>
    <property type="match status" value="1"/>
</dbReference>
<dbReference type="InterPro" id="IPR050469">
    <property type="entry name" value="Diguanylate_Cyclase"/>
</dbReference>
<dbReference type="NCBIfam" id="NF007135">
    <property type="entry name" value="PRK09581.1"/>
    <property type="match status" value="1"/>
</dbReference>
<organism evidence="6 7">
    <name type="scientific">Methylobacterium organophilum</name>
    <dbReference type="NCBI Taxonomy" id="410"/>
    <lineage>
        <taxon>Bacteria</taxon>
        <taxon>Pseudomonadati</taxon>
        <taxon>Pseudomonadota</taxon>
        <taxon>Alphaproteobacteria</taxon>
        <taxon>Hyphomicrobiales</taxon>
        <taxon>Methylobacteriaceae</taxon>
        <taxon>Methylobacterium</taxon>
    </lineage>
</organism>
<gene>
    <name evidence="6" type="primary">pleD_1</name>
    <name evidence="6" type="ORF">LKMONMHP_3226</name>
</gene>
<evidence type="ECO:0000256" key="3">
    <source>
        <dbReference type="PROSITE-ProRule" id="PRU00169"/>
    </source>
</evidence>